<dbReference type="GO" id="GO:0005509">
    <property type="term" value="F:calcium ion binding"/>
    <property type="evidence" value="ECO:0007669"/>
    <property type="project" value="InterPro"/>
</dbReference>
<dbReference type="OrthoDB" id="191686at2759"/>
<dbReference type="PRINTS" id="PR00450">
    <property type="entry name" value="RECOVERIN"/>
</dbReference>
<reference evidence="6 7" key="1">
    <citation type="journal article" date="2017" name="Gigascience">
        <title>Draft genome of the honey bee ectoparasitic mite, Tropilaelaps mercedesae, is shaped by the parasitic life history.</title>
        <authorList>
            <person name="Dong X."/>
            <person name="Armstrong S.D."/>
            <person name="Xia D."/>
            <person name="Makepeace B.L."/>
            <person name="Darby A.C."/>
            <person name="Kadowaki T."/>
        </authorList>
    </citation>
    <scope>NUCLEOTIDE SEQUENCE [LARGE SCALE GENOMIC DNA]</scope>
    <source>
        <strain evidence="6">Wuxi-XJTLU</strain>
    </source>
</reference>
<dbReference type="PANTHER" id="PTHR23055:SF69">
    <property type="entry name" value="NEURONAL CALCIUM SENSOR 2"/>
    <property type="match status" value="1"/>
</dbReference>
<keyword evidence="7" id="KW-1185">Reference proteome</keyword>
<evidence type="ECO:0000256" key="3">
    <source>
        <dbReference type="ARBA" id="ARBA00022737"/>
    </source>
</evidence>
<feature type="domain" description="EF-hand" evidence="5">
    <location>
        <begin position="63"/>
        <end position="98"/>
    </location>
</feature>
<dbReference type="Proteomes" id="UP000192247">
    <property type="component" value="Unassembled WGS sequence"/>
</dbReference>
<organism evidence="6 7">
    <name type="scientific">Tropilaelaps mercedesae</name>
    <dbReference type="NCBI Taxonomy" id="418985"/>
    <lineage>
        <taxon>Eukaryota</taxon>
        <taxon>Metazoa</taxon>
        <taxon>Ecdysozoa</taxon>
        <taxon>Arthropoda</taxon>
        <taxon>Chelicerata</taxon>
        <taxon>Arachnida</taxon>
        <taxon>Acari</taxon>
        <taxon>Parasitiformes</taxon>
        <taxon>Mesostigmata</taxon>
        <taxon>Gamasina</taxon>
        <taxon>Dermanyssoidea</taxon>
        <taxon>Laelapidae</taxon>
        <taxon>Tropilaelaps</taxon>
    </lineage>
</organism>
<evidence type="ECO:0000256" key="1">
    <source>
        <dbReference type="ARBA" id="ARBA00006049"/>
    </source>
</evidence>
<dbReference type="STRING" id="418985.A0A1V9XJ87"/>
<gene>
    <name evidence="6" type="ORF">BIW11_01131</name>
</gene>
<comment type="similarity">
    <text evidence="1">Belongs to the recoverin family.</text>
</comment>
<keyword evidence="3" id="KW-0677">Repeat</keyword>
<dbReference type="InterPro" id="IPR028846">
    <property type="entry name" value="Recoverin"/>
</dbReference>
<evidence type="ECO:0000259" key="5">
    <source>
        <dbReference type="PROSITE" id="PS50222"/>
    </source>
</evidence>
<evidence type="ECO:0000256" key="2">
    <source>
        <dbReference type="ARBA" id="ARBA00022723"/>
    </source>
</evidence>
<dbReference type="FunCoup" id="A0A1V9XJ87">
    <property type="interactions" value="79"/>
</dbReference>
<dbReference type="PANTHER" id="PTHR23055">
    <property type="entry name" value="CALCIUM BINDING PROTEINS"/>
    <property type="match status" value="1"/>
</dbReference>
<dbReference type="AlphaFoldDB" id="A0A1V9XJ87"/>
<dbReference type="InterPro" id="IPR018247">
    <property type="entry name" value="EF_Hand_1_Ca_BS"/>
</dbReference>
<dbReference type="PROSITE" id="PS00018">
    <property type="entry name" value="EF_HAND_1"/>
    <property type="match status" value="2"/>
</dbReference>
<protein>
    <submittedName>
        <fullName evidence="6">Neuronal calcium sensor 2-like</fullName>
    </submittedName>
</protein>
<evidence type="ECO:0000256" key="4">
    <source>
        <dbReference type="ARBA" id="ARBA00022837"/>
    </source>
</evidence>
<evidence type="ECO:0000313" key="6">
    <source>
        <dbReference type="EMBL" id="OQR73516.1"/>
    </source>
</evidence>
<dbReference type="SMART" id="SM00054">
    <property type="entry name" value="EFh"/>
    <property type="match status" value="3"/>
</dbReference>
<dbReference type="Pfam" id="PF13499">
    <property type="entry name" value="EF-hand_7"/>
    <property type="match status" value="1"/>
</dbReference>
<comment type="caution">
    <text evidence="6">The sequence shown here is derived from an EMBL/GenBank/DDBJ whole genome shotgun (WGS) entry which is preliminary data.</text>
</comment>
<dbReference type="InterPro" id="IPR011992">
    <property type="entry name" value="EF-hand-dom_pair"/>
</dbReference>
<dbReference type="PROSITE" id="PS50222">
    <property type="entry name" value="EF_HAND_2"/>
    <property type="match status" value="3"/>
</dbReference>
<dbReference type="FunFam" id="1.10.238.10:FF:000009">
    <property type="entry name" value="Visinin-like protein 1"/>
    <property type="match status" value="1"/>
</dbReference>
<feature type="domain" description="EF-hand" evidence="5">
    <location>
        <begin position="99"/>
        <end position="134"/>
    </location>
</feature>
<dbReference type="Pfam" id="PF13833">
    <property type="entry name" value="EF-hand_8"/>
    <property type="match status" value="1"/>
</dbReference>
<dbReference type="CDD" id="cd00051">
    <property type="entry name" value="EFh"/>
    <property type="match status" value="2"/>
</dbReference>
<dbReference type="EMBL" id="MNPL01009829">
    <property type="protein sequence ID" value="OQR73516.1"/>
    <property type="molecule type" value="Genomic_DNA"/>
</dbReference>
<name>A0A1V9XJ87_9ACAR</name>
<dbReference type="InParanoid" id="A0A1V9XJ87"/>
<evidence type="ECO:0000313" key="7">
    <source>
        <dbReference type="Proteomes" id="UP000192247"/>
    </source>
</evidence>
<dbReference type="InterPro" id="IPR002048">
    <property type="entry name" value="EF_hand_dom"/>
</dbReference>
<sequence>MGCQQTKIRELSDEDIDFLKTHTKYDEQTIREWYEGFKVDCPTGQLSRKKFIDIYRTFFPTGNPEKFCDHVFRTFDTDNSGRIDFKEFLMAIGITASNSGEERLKWAFRMYDINNDGGIELDEMTKIVKALYDMLGPGTYEESPEERTKEIFLKMDKDGDGTLSIKEFVDGCLLDKKLAALLTANNGAG</sequence>
<feature type="domain" description="EF-hand" evidence="5">
    <location>
        <begin position="143"/>
        <end position="178"/>
    </location>
</feature>
<proteinExistence type="inferred from homology"/>
<keyword evidence="4" id="KW-0106">Calcium</keyword>
<dbReference type="SUPFAM" id="SSF47473">
    <property type="entry name" value="EF-hand"/>
    <property type="match status" value="1"/>
</dbReference>
<dbReference type="Gene3D" id="1.10.238.10">
    <property type="entry name" value="EF-hand"/>
    <property type="match status" value="1"/>
</dbReference>
<keyword evidence="2" id="KW-0479">Metal-binding</keyword>
<accession>A0A1V9XJ87</accession>